<reference evidence="3" key="1">
    <citation type="journal article" date="2019" name="Int. J. Syst. Evol. Microbiol.">
        <title>The Global Catalogue of Microorganisms (GCM) 10K type strain sequencing project: providing services to taxonomists for standard genome sequencing and annotation.</title>
        <authorList>
            <consortium name="The Broad Institute Genomics Platform"/>
            <consortium name="The Broad Institute Genome Sequencing Center for Infectious Disease"/>
            <person name="Wu L."/>
            <person name="Ma J."/>
        </authorList>
    </citation>
    <scope>NUCLEOTIDE SEQUENCE [LARGE SCALE GENOMIC DNA]</scope>
    <source>
        <strain evidence="3">CGMCC 1.12766</strain>
    </source>
</reference>
<evidence type="ECO:0000256" key="1">
    <source>
        <dbReference type="SAM" id="MobiDB-lite"/>
    </source>
</evidence>
<evidence type="ECO:0000313" key="2">
    <source>
        <dbReference type="EMBL" id="GGH08974.1"/>
    </source>
</evidence>
<gene>
    <name evidence="2" type="ORF">GCM10007420_27220</name>
</gene>
<name>A0ABQ1Y1V2_9PROT</name>
<dbReference type="Proteomes" id="UP000648722">
    <property type="component" value="Unassembled WGS sequence"/>
</dbReference>
<dbReference type="EMBL" id="BMFS01000020">
    <property type="protein sequence ID" value="GGH08974.1"/>
    <property type="molecule type" value="Genomic_DNA"/>
</dbReference>
<feature type="region of interest" description="Disordered" evidence="1">
    <location>
        <begin position="222"/>
        <end position="249"/>
    </location>
</feature>
<protein>
    <submittedName>
        <fullName evidence="2">Uncharacterized protein</fullName>
    </submittedName>
</protein>
<accession>A0ABQ1Y1V2</accession>
<sequence length="249" mass="25816">MSLAIRSKAILDALSSLCAGVIDDARTLAGLRPFKGEFVVIDAWLPTPRLSAARRLVAADPAAWCPLADGEAAMGLAGPVEAETSPPWRYRLVIARRADLLSPGGHALRERRIVDEATGLTLTLTAPRRPLSPGEARGLLASCALVLSLSWALTSAAVYAGNAARTTTETARALAASASSPADDTASRHAGTLLRVITDHEGELAAASMRISADGAMLTRPDGTSLVPVDDGDQPASHGIMRAEGGQEP</sequence>
<proteinExistence type="predicted"/>
<comment type="caution">
    <text evidence="2">The sequence shown here is derived from an EMBL/GenBank/DDBJ whole genome shotgun (WGS) entry which is preliminary data.</text>
</comment>
<dbReference type="RefSeq" id="WP_188453145.1">
    <property type="nucleotide sequence ID" value="NZ_BMFS01000020.1"/>
</dbReference>
<organism evidence="2 3">
    <name type="scientific">Glycocaulis albus</name>
    <dbReference type="NCBI Taxonomy" id="1382801"/>
    <lineage>
        <taxon>Bacteria</taxon>
        <taxon>Pseudomonadati</taxon>
        <taxon>Pseudomonadota</taxon>
        <taxon>Alphaproteobacteria</taxon>
        <taxon>Maricaulales</taxon>
        <taxon>Maricaulaceae</taxon>
        <taxon>Glycocaulis</taxon>
    </lineage>
</organism>
<keyword evidence="3" id="KW-1185">Reference proteome</keyword>
<evidence type="ECO:0000313" key="3">
    <source>
        <dbReference type="Proteomes" id="UP000648722"/>
    </source>
</evidence>